<evidence type="ECO:0000313" key="3">
    <source>
        <dbReference type="EMBL" id="CAD8340366.1"/>
    </source>
</evidence>
<keyword evidence="1" id="KW-0472">Membrane</keyword>
<dbReference type="EMBL" id="HBEF01020269">
    <property type="protein sequence ID" value="CAD8340366.1"/>
    <property type="molecule type" value="Transcribed_RNA"/>
</dbReference>
<feature type="signal peptide" evidence="2">
    <location>
        <begin position="1"/>
        <end position="27"/>
    </location>
</feature>
<feature type="transmembrane region" description="Helical" evidence="1">
    <location>
        <begin position="66"/>
        <end position="89"/>
    </location>
</feature>
<organism evidence="3">
    <name type="scientific">Craspedostauros australis</name>
    <dbReference type="NCBI Taxonomy" id="1486917"/>
    <lineage>
        <taxon>Eukaryota</taxon>
        <taxon>Sar</taxon>
        <taxon>Stramenopiles</taxon>
        <taxon>Ochrophyta</taxon>
        <taxon>Bacillariophyta</taxon>
        <taxon>Bacillariophyceae</taxon>
        <taxon>Bacillariophycidae</taxon>
        <taxon>Naviculales</taxon>
        <taxon>Naviculaceae</taxon>
        <taxon>Craspedostauros</taxon>
    </lineage>
</organism>
<proteinExistence type="predicted"/>
<sequence>MSLSTRTTKQTFRMLLVLLLAVSAVQAFAPHPARTRQVHHHQPTSTTVQFAMPDDNSPDVLRRINILMIDFTDMFTIVFAMFVCMGIGLNMNGYAYTFNTNEQILRIDTVENFRQDEQWKIESERYEREYMLKQQPGMEE</sequence>
<keyword evidence="2" id="KW-0732">Signal</keyword>
<evidence type="ECO:0000256" key="1">
    <source>
        <dbReference type="SAM" id="Phobius"/>
    </source>
</evidence>
<feature type="chain" id="PRO_5031320019" evidence="2">
    <location>
        <begin position="28"/>
        <end position="140"/>
    </location>
</feature>
<reference evidence="3" key="1">
    <citation type="submission" date="2021-01" db="EMBL/GenBank/DDBJ databases">
        <authorList>
            <person name="Corre E."/>
            <person name="Pelletier E."/>
            <person name="Niang G."/>
            <person name="Scheremetjew M."/>
            <person name="Finn R."/>
            <person name="Kale V."/>
            <person name="Holt S."/>
            <person name="Cochrane G."/>
            <person name="Meng A."/>
            <person name="Brown T."/>
            <person name="Cohen L."/>
        </authorList>
    </citation>
    <scope>NUCLEOTIDE SEQUENCE</scope>
    <source>
        <strain evidence="3">CCMP3328</strain>
    </source>
</reference>
<accession>A0A7R9ZQE4</accession>
<keyword evidence="1" id="KW-0812">Transmembrane</keyword>
<keyword evidence="1" id="KW-1133">Transmembrane helix</keyword>
<gene>
    <name evidence="3" type="ORF">CAUS1442_LOCUS12500</name>
</gene>
<evidence type="ECO:0000256" key="2">
    <source>
        <dbReference type="SAM" id="SignalP"/>
    </source>
</evidence>
<dbReference type="AlphaFoldDB" id="A0A7R9ZQE4"/>
<protein>
    <submittedName>
        <fullName evidence="3">Uncharacterized protein</fullName>
    </submittedName>
</protein>
<name>A0A7R9ZQE4_9STRA</name>